<evidence type="ECO:0000313" key="3">
    <source>
        <dbReference type="Proteomes" id="UP000271227"/>
    </source>
</evidence>
<dbReference type="InParanoid" id="A0A3M0CQS0"/>
<organism evidence="2 3">
    <name type="scientific">Eilatimonas milleporae</name>
    <dbReference type="NCBI Taxonomy" id="911205"/>
    <lineage>
        <taxon>Bacteria</taxon>
        <taxon>Pseudomonadati</taxon>
        <taxon>Pseudomonadota</taxon>
        <taxon>Alphaproteobacteria</taxon>
        <taxon>Kordiimonadales</taxon>
        <taxon>Kordiimonadaceae</taxon>
        <taxon>Eilatimonas</taxon>
    </lineage>
</organism>
<feature type="compositionally biased region" description="Basic and acidic residues" evidence="1">
    <location>
        <begin position="49"/>
        <end position="60"/>
    </location>
</feature>
<evidence type="ECO:0000313" key="2">
    <source>
        <dbReference type="EMBL" id="RMB11901.1"/>
    </source>
</evidence>
<dbReference type="EMBL" id="REFR01000009">
    <property type="protein sequence ID" value="RMB11901.1"/>
    <property type="molecule type" value="Genomic_DNA"/>
</dbReference>
<reference evidence="2 3" key="1">
    <citation type="submission" date="2018-10" db="EMBL/GenBank/DDBJ databases">
        <title>Genomic Encyclopedia of Archaeal and Bacterial Type Strains, Phase II (KMG-II): from individual species to whole genera.</title>
        <authorList>
            <person name="Goeker M."/>
        </authorList>
    </citation>
    <scope>NUCLEOTIDE SEQUENCE [LARGE SCALE GENOMIC DNA]</scope>
    <source>
        <strain evidence="2 3">DSM 25217</strain>
    </source>
</reference>
<dbReference type="RefSeq" id="WP_121937132.1">
    <property type="nucleotide sequence ID" value="NZ_REFR01000009.1"/>
</dbReference>
<comment type="caution">
    <text evidence="2">The sequence shown here is derived from an EMBL/GenBank/DDBJ whole genome shotgun (WGS) entry which is preliminary data.</text>
</comment>
<dbReference type="OrthoDB" id="7582980at2"/>
<name>A0A3M0CQS0_9PROT</name>
<proteinExistence type="predicted"/>
<feature type="region of interest" description="Disordered" evidence="1">
    <location>
        <begin position="32"/>
        <end position="60"/>
    </location>
</feature>
<sequence>MGGILGWTPRDIAAATLPEILLAVRGWQRSMGVDPDRPQPASHTPMTRARYEDLKREYCT</sequence>
<accession>A0A3M0CQS0</accession>
<protein>
    <submittedName>
        <fullName evidence="2">Uncharacterized protein</fullName>
    </submittedName>
</protein>
<gene>
    <name evidence="2" type="ORF">BXY39_0388</name>
</gene>
<dbReference type="AlphaFoldDB" id="A0A3M0CQS0"/>
<keyword evidence="3" id="KW-1185">Reference proteome</keyword>
<evidence type="ECO:0000256" key="1">
    <source>
        <dbReference type="SAM" id="MobiDB-lite"/>
    </source>
</evidence>
<dbReference type="Proteomes" id="UP000271227">
    <property type="component" value="Unassembled WGS sequence"/>
</dbReference>